<proteinExistence type="predicted"/>
<keyword evidence="3" id="KW-0804">Transcription</keyword>
<evidence type="ECO:0000259" key="5">
    <source>
        <dbReference type="PROSITE" id="PS51078"/>
    </source>
</evidence>
<accession>A0AAE3T6H1</accession>
<dbReference type="InterPro" id="IPR011991">
    <property type="entry name" value="ArsR-like_HTH"/>
</dbReference>
<dbReference type="GO" id="GO:0045892">
    <property type="term" value="P:negative regulation of DNA-templated transcription"/>
    <property type="evidence" value="ECO:0007669"/>
    <property type="project" value="TreeGrafter"/>
</dbReference>
<organism evidence="6 7">
    <name type="scientific">Psychromarinibacter sediminicola</name>
    <dbReference type="NCBI Taxonomy" id="3033385"/>
    <lineage>
        <taxon>Bacteria</taxon>
        <taxon>Pseudomonadati</taxon>
        <taxon>Pseudomonadota</taxon>
        <taxon>Alphaproteobacteria</taxon>
        <taxon>Rhodobacterales</taxon>
        <taxon>Paracoccaceae</taxon>
        <taxon>Psychromarinibacter</taxon>
    </lineage>
</organism>
<dbReference type="Proteomes" id="UP001220964">
    <property type="component" value="Unassembled WGS sequence"/>
</dbReference>
<dbReference type="EMBL" id="JARGYC010000001">
    <property type="protein sequence ID" value="MDF0599270.1"/>
    <property type="molecule type" value="Genomic_DNA"/>
</dbReference>
<feature type="domain" description="IclR-ED" evidence="5">
    <location>
        <begin position="76"/>
        <end position="257"/>
    </location>
</feature>
<dbReference type="GO" id="GO:0003677">
    <property type="term" value="F:DNA binding"/>
    <property type="evidence" value="ECO:0007669"/>
    <property type="project" value="UniProtKB-KW"/>
</dbReference>
<dbReference type="Gene3D" id="1.10.10.10">
    <property type="entry name" value="Winged helix-like DNA-binding domain superfamily/Winged helix DNA-binding domain"/>
    <property type="match status" value="1"/>
</dbReference>
<dbReference type="InterPro" id="IPR036390">
    <property type="entry name" value="WH_DNA-bd_sf"/>
</dbReference>
<dbReference type="PANTHER" id="PTHR30136">
    <property type="entry name" value="HELIX-TURN-HELIX TRANSCRIPTIONAL REGULATOR, ICLR FAMILY"/>
    <property type="match status" value="1"/>
</dbReference>
<reference evidence="6" key="1">
    <citation type="submission" date="2023-03" db="EMBL/GenBank/DDBJ databases">
        <title>Multiphase analysis and comparison of six strains from genera Psychromarinibacter, Lutimaribacter, and Maritimibacter, including a novel species: Psychromarinibacter sediminicola sp. nov.</title>
        <authorList>
            <person name="Wang Y.-H."/>
            <person name="Ye M.-Q."/>
            <person name="Du Z.-J."/>
        </authorList>
    </citation>
    <scope>NUCLEOTIDE SEQUENCE</scope>
    <source>
        <strain evidence="6">C21-152</strain>
    </source>
</reference>
<keyword evidence="1" id="KW-0805">Transcription regulation</keyword>
<dbReference type="InterPro" id="IPR050707">
    <property type="entry name" value="HTH_MetabolicPath_Reg"/>
</dbReference>
<gene>
    <name evidence="6" type="ORF">P1J78_00865</name>
</gene>
<dbReference type="InterPro" id="IPR036388">
    <property type="entry name" value="WH-like_DNA-bd_sf"/>
</dbReference>
<dbReference type="GO" id="GO:0003700">
    <property type="term" value="F:DNA-binding transcription factor activity"/>
    <property type="evidence" value="ECO:0007669"/>
    <property type="project" value="TreeGrafter"/>
</dbReference>
<dbReference type="SMART" id="SM00346">
    <property type="entry name" value="HTH_ICLR"/>
    <property type="match status" value="1"/>
</dbReference>
<evidence type="ECO:0000313" key="6">
    <source>
        <dbReference type="EMBL" id="MDF0599270.1"/>
    </source>
</evidence>
<protein>
    <submittedName>
        <fullName evidence="6">IclR family transcriptional regulator</fullName>
    </submittedName>
</protein>
<dbReference type="AlphaFoldDB" id="A0AAE3T6H1"/>
<evidence type="ECO:0000256" key="1">
    <source>
        <dbReference type="ARBA" id="ARBA00023015"/>
    </source>
</evidence>
<dbReference type="InterPro" id="IPR005471">
    <property type="entry name" value="Tscrpt_reg_IclR_N"/>
</dbReference>
<dbReference type="InterPro" id="IPR014757">
    <property type="entry name" value="Tscrpt_reg_IclR_C"/>
</dbReference>
<evidence type="ECO:0000259" key="4">
    <source>
        <dbReference type="PROSITE" id="PS51077"/>
    </source>
</evidence>
<evidence type="ECO:0000256" key="2">
    <source>
        <dbReference type="ARBA" id="ARBA00023125"/>
    </source>
</evidence>
<dbReference type="PANTHER" id="PTHR30136:SF24">
    <property type="entry name" value="HTH-TYPE TRANSCRIPTIONAL REPRESSOR ALLR"/>
    <property type="match status" value="1"/>
</dbReference>
<evidence type="ECO:0000313" key="7">
    <source>
        <dbReference type="Proteomes" id="UP001220964"/>
    </source>
</evidence>
<dbReference type="SUPFAM" id="SSF46785">
    <property type="entry name" value="Winged helix' DNA-binding domain"/>
    <property type="match status" value="1"/>
</dbReference>
<feature type="domain" description="HTH iclR-type" evidence="4">
    <location>
        <begin position="13"/>
        <end position="75"/>
    </location>
</feature>
<dbReference type="SUPFAM" id="SSF55781">
    <property type="entry name" value="GAF domain-like"/>
    <property type="match status" value="1"/>
</dbReference>
<sequence>MDTVTEAPKKRAVPAVTRAVAILRALGKSDTPMGVQQLARELELVPSTCLHILRVLHDEGLVSFDSQTKRYAIDVGILAIARSAIQKNAFVSLIQPRLDALATEFGVTTIATQFTDPTHMVVVALSQVQLPFRLQVDLGSRFPAMISATGRCFAAFNDVDPAELKERFGRLKWDHPPDYDAWLAEVAETRARGYAMDRGSYISGVTVVAVPFFDRAGRMVHSMVAIGITERVDAIGVPVLADAMLKVRDEASLMLLGSGAAPEVAP</sequence>
<dbReference type="Pfam" id="PF01614">
    <property type="entry name" value="IclR_C"/>
    <property type="match status" value="1"/>
</dbReference>
<dbReference type="CDD" id="cd00090">
    <property type="entry name" value="HTH_ARSR"/>
    <property type="match status" value="1"/>
</dbReference>
<dbReference type="Pfam" id="PF09339">
    <property type="entry name" value="HTH_IclR"/>
    <property type="match status" value="1"/>
</dbReference>
<evidence type="ECO:0000256" key="3">
    <source>
        <dbReference type="ARBA" id="ARBA00023163"/>
    </source>
</evidence>
<keyword evidence="7" id="KW-1185">Reference proteome</keyword>
<comment type="caution">
    <text evidence="6">The sequence shown here is derived from an EMBL/GenBank/DDBJ whole genome shotgun (WGS) entry which is preliminary data.</text>
</comment>
<dbReference type="PROSITE" id="PS51078">
    <property type="entry name" value="ICLR_ED"/>
    <property type="match status" value="1"/>
</dbReference>
<dbReference type="RefSeq" id="WP_275565414.1">
    <property type="nucleotide sequence ID" value="NZ_JARGYC010000001.1"/>
</dbReference>
<dbReference type="Gene3D" id="3.30.450.40">
    <property type="match status" value="1"/>
</dbReference>
<name>A0AAE3T6H1_9RHOB</name>
<dbReference type="PROSITE" id="PS51077">
    <property type="entry name" value="HTH_ICLR"/>
    <property type="match status" value="1"/>
</dbReference>
<dbReference type="InterPro" id="IPR029016">
    <property type="entry name" value="GAF-like_dom_sf"/>
</dbReference>
<keyword evidence="2" id="KW-0238">DNA-binding</keyword>